<evidence type="ECO:0000259" key="2">
    <source>
        <dbReference type="Pfam" id="PF12704"/>
    </source>
</evidence>
<accession>A0ABY5Y6K6</accession>
<dbReference type="InterPro" id="IPR050250">
    <property type="entry name" value="Macrolide_Exporter_MacB"/>
</dbReference>
<dbReference type="Pfam" id="PF12704">
    <property type="entry name" value="MacB_PCD"/>
    <property type="match status" value="1"/>
</dbReference>
<keyword evidence="1" id="KW-1133">Transmembrane helix</keyword>
<dbReference type="Proteomes" id="UP001059209">
    <property type="component" value="Chromosome"/>
</dbReference>
<feature type="transmembrane region" description="Helical" evidence="1">
    <location>
        <begin position="21"/>
        <end position="41"/>
    </location>
</feature>
<dbReference type="EMBL" id="CP104205">
    <property type="protein sequence ID" value="UWX54672.1"/>
    <property type="molecule type" value="Genomic_DNA"/>
</dbReference>
<keyword evidence="1" id="KW-0812">Transmembrane</keyword>
<organism evidence="3 4">
    <name type="scientific">Maribacter litopenaei</name>
    <dbReference type="NCBI Taxonomy" id="2976127"/>
    <lineage>
        <taxon>Bacteria</taxon>
        <taxon>Pseudomonadati</taxon>
        <taxon>Bacteroidota</taxon>
        <taxon>Flavobacteriia</taxon>
        <taxon>Flavobacteriales</taxon>
        <taxon>Flavobacteriaceae</taxon>
        <taxon>Maribacter</taxon>
    </lineage>
</organism>
<keyword evidence="4" id="KW-1185">Reference proteome</keyword>
<dbReference type="PANTHER" id="PTHR30572">
    <property type="entry name" value="MEMBRANE COMPONENT OF TRANSPORTER-RELATED"/>
    <property type="match status" value="1"/>
</dbReference>
<feature type="domain" description="MacB-like periplasmic core" evidence="2">
    <location>
        <begin position="20"/>
        <end position="189"/>
    </location>
</feature>
<dbReference type="PANTHER" id="PTHR30572:SF18">
    <property type="entry name" value="ABC-TYPE MACROLIDE FAMILY EXPORT SYSTEM PERMEASE COMPONENT 2"/>
    <property type="match status" value="1"/>
</dbReference>
<evidence type="ECO:0000256" key="1">
    <source>
        <dbReference type="SAM" id="Phobius"/>
    </source>
</evidence>
<evidence type="ECO:0000313" key="3">
    <source>
        <dbReference type="EMBL" id="UWX54672.1"/>
    </source>
</evidence>
<keyword evidence="1" id="KW-0472">Membrane</keyword>
<dbReference type="RefSeq" id="WP_260572530.1">
    <property type="nucleotide sequence ID" value="NZ_CP104205.1"/>
</dbReference>
<name>A0ABY5Y6K6_9FLAO</name>
<protein>
    <submittedName>
        <fullName evidence="3">ABC transporter permease</fullName>
    </submittedName>
</protein>
<proteinExistence type="predicted"/>
<dbReference type="PROSITE" id="PS51257">
    <property type="entry name" value="PROKAR_LIPOPROTEIN"/>
    <property type="match status" value="1"/>
</dbReference>
<reference evidence="3" key="1">
    <citation type="submission" date="2022-09" db="EMBL/GenBank/DDBJ databases">
        <title>Maribacter litopenaei sp. nov., isolated from the intestinal tract of the Pacific White Shrimp, Litopenaeus vannamei.</title>
        <authorList>
            <person name="Kim S.Y."/>
            <person name="Hwang C.Y."/>
        </authorList>
    </citation>
    <scope>NUCLEOTIDE SEQUENCE</scope>
    <source>
        <strain evidence="3">HL-LV01</strain>
    </source>
</reference>
<gene>
    <name evidence="3" type="ORF">NYZ99_17765</name>
</gene>
<evidence type="ECO:0000313" key="4">
    <source>
        <dbReference type="Proteomes" id="UP001059209"/>
    </source>
</evidence>
<dbReference type="InterPro" id="IPR025857">
    <property type="entry name" value="MacB_PCD"/>
</dbReference>
<sequence>MIKNYFKIAWRNLLKNKGYSIINIGGLAIGMACFLMIGLYINNELSYDTYHEKAENIYRIVHHRDPKNTEGSWIWGNAPVDPALKQDFSEIEEKVQFSGRSDVLLEYNNNAFQESNCFYVDATVFDVFSWPLVSGNPKTALEAPYSIVLTESTAKKYFGNEDPMGKTMDGIGGRANDGIYTVTGVMKDVPRKLPFYF</sequence>